<evidence type="ECO:0000313" key="10">
    <source>
        <dbReference type="EMBL" id="WJW67685.1"/>
    </source>
</evidence>
<accession>A0A8T7M1E5</accession>
<feature type="transmembrane region" description="Helical" evidence="8">
    <location>
        <begin position="180"/>
        <end position="205"/>
    </location>
</feature>
<dbReference type="RefSeq" id="WP_341469576.1">
    <property type="nucleotide sequence ID" value="NZ_CP128399.1"/>
</dbReference>
<evidence type="ECO:0000256" key="5">
    <source>
        <dbReference type="ARBA" id="ARBA00022989"/>
    </source>
</evidence>
<feature type="transmembrane region" description="Helical" evidence="8">
    <location>
        <begin position="268"/>
        <end position="292"/>
    </location>
</feature>
<feature type="transmembrane region" description="Helical" evidence="8">
    <location>
        <begin position="299"/>
        <end position="316"/>
    </location>
</feature>
<evidence type="ECO:0000256" key="3">
    <source>
        <dbReference type="ARBA" id="ARBA00022679"/>
    </source>
</evidence>
<evidence type="ECO:0000313" key="11">
    <source>
        <dbReference type="Proteomes" id="UP000521676"/>
    </source>
</evidence>
<keyword evidence="4 8" id="KW-0812">Transmembrane</keyword>
<feature type="transmembrane region" description="Helical" evidence="8">
    <location>
        <begin position="16"/>
        <end position="40"/>
    </location>
</feature>
<keyword evidence="2" id="KW-1003">Cell membrane</keyword>
<keyword evidence="6 8" id="KW-0472">Membrane</keyword>
<evidence type="ECO:0000313" key="9">
    <source>
        <dbReference type="EMBL" id="NWJ45820.1"/>
    </source>
</evidence>
<protein>
    <submittedName>
        <fullName evidence="9">DUF2029 domain-containing protein</fullName>
    </submittedName>
</protein>
<dbReference type="Pfam" id="PF09594">
    <property type="entry name" value="GT87"/>
    <property type="match status" value="1"/>
</dbReference>
<name>A0A8T7M1E5_9CHLR</name>
<keyword evidence="3" id="KW-0808">Transferase</keyword>
<keyword evidence="5 8" id="KW-1133">Transmembrane helix</keyword>
<sequence>MLSVNTRFSESFKKRFSFALLGLTLFLCLFFLFQILLILIQKKAIFAIDFKVYWASGKAIHDNFSPYGANLLQFSEAQFLYPPLFAILMVPFSLLPFEIAGIIWLILSLCLLGAICVFIIKLVGYPKTIFTNTKTVTLILLGISTLLYPVFSAIKLGQISTLIFFLIVAALLAQYRNKPILGGLLLGLAISLKITPLPLLIFAFWVGWYHLGITASLTFFGTQIVSAIYNPSIFFEYWFSVFPKIASITGGVSLSLQGLVTQLAPSQLLFLLVPVTIIISAIIILIPFSLVFSKHDPQIVLQGFVLLLCGLGIGLPTVEDHYLIWLILPNWMILNYLIQKNALGKIVLFLLTIILLAWKPYELGGIITGISGTAQEQAINNRLVIGRVILEIVSFWFYIIFIRNLVVPPTNVKTVP</sequence>
<keyword evidence="12" id="KW-1185">Reference proteome</keyword>
<reference evidence="9 11" key="1">
    <citation type="submission" date="2020-06" db="EMBL/GenBank/DDBJ databases">
        <title>Anoxygenic phototrophic Chloroflexota member uses a Type I reaction center.</title>
        <authorList>
            <person name="Tsuji J.M."/>
            <person name="Shaw N.A."/>
            <person name="Nagashima S."/>
            <person name="Venkiteswaran J."/>
            <person name="Schiff S.L."/>
            <person name="Hanada S."/>
            <person name="Tank M."/>
            <person name="Neufeld J.D."/>
        </authorList>
    </citation>
    <scope>NUCLEOTIDE SEQUENCE [LARGE SCALE GENOMIC DNA]</scope>
    <source>
        <strain evidence="9">L227-S17</strain>
    </source>
</reference>
<dbReference type="EMBL" id="JACATZ010000001">
    <property type="protein sequence ID" value="NWJ45820.1"/>
    <property type="molecule type" value="Genomic_DNA"/>
</dbReference>
<evidence type="ECO:0000256" key="4">
    <source>
        <dbReference type="ARBA" id="ARBA00022692"/>
    </source>
</evidence>
<comment type="similarity">
    <text evidence="7">Belongs to the glycosyltransferase 87 family.</text>
</comment>
<feature type="transmembrane region" description="Helical" evidence="8">
    <location>
        <begin position="322"/>
        <end position="338"/>
    </location>
</feature>
<proteinExistence type="inferred from homology"/>
<feature type="transmembrane region" description="Helical" evidence="8">
    <location>
        <begin position="135"/>
        <end position="151"/>
    </location>
</feature>
<feature type="transmembrane region" description="Helical" evidence="8">
    <location>
        <begin position="237"/>
        <end position="256"/>
    </location>
</feature>
<dbReference type="InterPro" id="IPR018584">
    <property type="entry name" value="GT87"/>
</dbReference>
<reference evidence="10" key="2">
    <citation type="journal article" date="2024" name="Nature">
        <title>Anoxygenic phototroph of the Chloroflexota uses a type I reaction centre.</title>
        <authorList>
            <person name="Tsuji J.M."/>
            <person name="Shaw N.A."/>
            <person name="Nagashima S."/>
            <person name="Venkiteswaran J.J."/>
            <person name="Schiff S.L."/>
            <person name="Watanabe T."/>
            <person name="Fukui M."/>
            <person name="Hanada S."/>
            <person name="Tank M."/>
            <person name="Neufeld J.D."/>
        </authorList>
    </citation>
    <scope>NUCLEOTIDE SEQUENCE</scope>
    <source>
        <strain evidence="10">L227-S17</strain>
    </source>
</reference>
<dbReference type="AlphaFoldDB" id="A0A8T7M1E5"/>
<dbReference type="Proteomes" id="UP000521676">
    <property type="component" value="Unassembled WGS sequence"/>
</dbReference>
<feature type="transmembrane region" description="Helical" evidence="8">
    <location>
        <begin position="157"/>
        <end position="173"/>
    </location>
</feature>
<feature type="transmembrane region" description="Helical" evidence="8">
    <location>
        <begin position="381"/>
        <end position="401"/>
    </location>
</feature>
<organism evidence="9 11">
    <name type="scientific">Candidatus Chlorohelix allophototropha</name>
    <dbReference type="NCBI Taxonomy" id="3003348"/>
    <lineage>
        <taxon>Bacteria</taxon>
        <taxon>Bacillati</taxon>
        <taxon>Chloroflexota</taxon>
        <taxon>Chloroflexia</taxon>
        <taxon>Candidatus Chloroheliales</taxon>
        <taxon>Candidatus Chloroheliaceae</taxon>
        <taxon>Candidatus Chlorohelix</taxon>
    </lineage>
</organism>
<gene>
    <name evidence="9" type="ORF">HXX08_08080</name>
    <name evidence="10" type="ORF">OZ401_000960</name>
</gene>
<evidence type="ECO:0000256" key="7">
    <source>
        <dbReference type="ARBA" id="ARBA00024033"/>
    </source>
</evidence>
<feature type="transmembrane region" description="Helical" evidence="8">
    <location>
        <begin position="211"/>
        <end position="230"/>
    </location>
</feature>
<feature type="transmembrane region" description="Helical" evidence="8">
    <location>
        <begin position="343"/>
        <end position="361"/>
    </location>
</feature>
<evidence type="ECO:0000256" key="8">
    <source>
        <dbReference type="SAM" id="Phobius"/>
    </source>
</evidence>
<comment type="subcellular location">
    <subcellularLocation>
        <location evidence="1">Cell membrane</location>
        <topology evidence="1">Multi-pass membrane protein</topology>
    </subcellularLocation>
</comment>
<dbReference type="GO" id="GO:0005886">
    <property type="term" value="C:plasma membrane"/>
    <property type="evidence" value="ECO:0007669"/>
    <property type="project" value="UniProtKB-SubCell"/>
</dbReference>
<feature type="transmembrane region" description="Helical" evidence="8">
    <location>
        <begin position="103"/>
        <end position="123"/>
    </location>
</feature>
<evidence type="ECO:0000256" key="6">
    <source>
        <dbReference type="ARBA" id="ARBA00023136"/>
    </source>
</evidence>
<evidence type="ECO:0000256" key="1">
    <source>
        <dbReference type="ARBA" id="ARBA00004651"/>
    </source>
</evidence>
<dbReference type="EMBL" id="CP128399">
    <property type="protein sequence ID" value="WJW67685.1"/>
    <property type="molecule type" value="Genomic_DNA"/>
</dbReference>
<dbReference type="Proteomes" id="UP001431572">
    <property type="component" value="Chromosome 1"/>
</dbReference>
<dbReference type="GO" id="GO:0016758">
    <property type="term" value="F:hexosyltransferase activity"/>
    <property type="evidence" value="ECO:0007669"/>
    <property type="project" value="InterPro"/>
</dbReference>
<evidence type="ECO:0000313" key="12">
    <source>
        <dbReference type="Proteomes" id="UP001431572"/>
    </source>
</evidence>
<evidence type="ECO:0000256" key="2">
    <source>
        <dbReference type="ARBA" id="ARBA00022475"/>
    </source>
</evidence>